<keyword evidence="5" id="KW-0396">Initiation factor</keyword>
<organism evidence="14">
    <name type="scientific">Capra hircus</name>
    <name type="common">Goat</name>
    <dbReference type="NCBI Taxonomy" id="9925"/>
    <lineage>
        <taxon>Eukaryota</taxon>
        <taxon>Metazoa</taxon>
        <taxon>Chordata</taxon>
        <taxon>Craniata</taxon>
        <taxon>Vertebrata</taxon>
        <taxon>Euteleostomi</taxon>
        <taxon>Mammalia</taxon>
        <taxon>Eutheria</taxon>
        <taxon>Laurasiatheria</taxon>
        <taxon>Artiodactyla</taxon>
        <taxon>Ruminantia</taxon>
        <taxon>Pecora</taxon>
        <taxon>Bovidae</taxon>
        <taxon>Caprinae</taxon>
        <taxon>Capra</taxon>
    </lineage>
</organism>
<evidence type="ECO:0000256" key="8">
    <source>
        <dbReference type="ARBA" id="ARBA00022917"/>
    </source>
</evidence>
<feature type="compositionally biased region" description="Basic and acidic residues" evidence="12">
    <location>
        <begin position="173"/>
        <end position="184"/>
    </location>
</feature>
<evidence type="ECO:0000256" key="6">
    <source>
        <dbReference type="ARBA" id="ARBA00022553"/>
    </source>
</evidence>
<comment type="function">
    <text evidence="10">Stimulates the RNA helicase activity of EIF4A in the translation initiation complex. Binds weakly mRNA.</text>
</comment>
<dbReference type="CDD" id="cd12401">
    <property type="entry name" value="RRM_eIF4H"/>
    <property type="match status" value="1"/>
</dbReference>
<keyword evidence="3" id="KW-0488">Methylation</keyword>
<dbReference type="InterPro" id="IPR035979">
    <property type="entry name" value="RBD_domain_sf"/>
</dbReference>
<dbReference type="SMART" id="SM00360">
    <property type="entry name" value="RRM"/>
    <property type="match status" value="1"/>
</dbReference>
<feature type="domain" description="RRM" evidence="13">
    <location>
        <begin position="39"/>
        <end position="115"/>
    </location>
</feature>
<evidence type="ECO:0000256" key="5">
    <source>
        <dbReference type="ARBA" id="ARBA00022540"/>
    </source>
</evidence>
<reference evidence="14" key="1">
    <citation type="submission" date="2019-03" db="EMBL/GenBank/DDBJ databases">
        <title>Genome sequencing and reference-guided assembly of Black Bengal Goat (Capra hircus).</title>
        <authorList>
            <person name="Siddiki A.Z."/>
            <person name="Baten A."/>
            <person name="Billah M."/>
            <person name="Alam M.A.U."/>
            <person name="Shawrob K.S.M."/>
            <person name="Saha S."/>
            <person name="Chowdhury M."/>
            <person name="Rahman A.H."/>
            <person name="Stear M."/>
            <person name="Miah G."/>
            <person name="Das G.B."/>
            <person name="Hossain M.M."/>
            <person name="Kumkum M."/>
            <person name="Islam M.S."/>
            <person name="Mollah A.M."/>
            <person name="Ahsan A."/>
            <person name="Tusar F."/>
            <person name="Khan M.K.I."/>
        </authorList>
    </citation>
    <scope>NUCLEOTIDE SEQUENCE [LARGE SCALE GENOMIC DNA]</scope>
</reference>
<sequence>MHVNLRTQRGSAWQNGESRGSAGGHGSRSQKELPTEPPYTAYVGNLPFNTVQGDIDAIFKDLSIRSVRLVRDKDTDKFKGFCYVEFDEVDSLKEALTYDGALLGDRSLRVDIAEGRKQDKGGFGFRKGGPDDRGFRDDFLGGRGGSRPGDRRTGPPMGSRFRDGPPLRGSNMDFREPTEEERAQRPRLQLKPRTVATPLNQVANPNSAIFGGVRARPQPGSPPGPAVLQLPFLRLTFVLLSYNGNTELVSACQQLTSGF</sequence>
<evidence type="ECO:0000256" key="12">
    <source>
        <dbReference type="SAM" id="MobiDB-lite"/>
    </source>
</evidence>
<evidence type="ECO:0000256" key="4">
    <source>
        <dbReference type="ARBA" id="ARBA00022490"/>
    </source>
</evidence>
<evidence type="ECO:0000256" key="11">
    <source>
        <dbReference type="PROSITE-ProRule" id="PRU00176"/>
    </source>
</evidence>
<dbReference type="SUPFAM" id="SSF54928">
    <property type="entry name" value="RNA-binding domain, RBD"/>
    <property type="match status" value="1"/>
</dbReference>
<dbReference type="PROSITE" id="PS50102">
    <property type="entry name" value="RRM"/>
    <property type="match status" value="1"/>
</dbReference>
<keyword evidence="9" id="KW-0007">Acetylation</keyword>
<dbReference type="GO" id="GO:0003743">
    <property type="term" value="F:translation initiation factor activity"/>
    <property type="evidence" value="ECO:0007669"/>
    <property type="project" value="UniProtKB-KW"/>
</dbReference>
<evidence type="ECO:0000256" key="9">
    <source>
        <dbReference type="ARBA" id="ARBA00022990"/>
    </source>
</evidence>
<dbReference type="Pfam" id="PF00076">
    <property type="entry name" value="RRM_1"/>
    <property type="match status" value="1"/>
</dbReference>
<feature type="compositionally biased region" description="Polar residues" evidence="12">
    <location>
        <begin position="1"/>
        <end position="15"/>
    </location>
</feature>
<evidence type="ECO:0000259" key="13">
    <source>
        <dbReference type="PROSITE" id="PS50102"/>
    </source>
</evidence>
<evidence type="ECO:0000256" key="1">
    <source>
        <dbReference type="ARBA" id="ARBA00004556"/>
    </source>
</evidence>
<feature type="region of interest" description="Disordered" evidence="12">
    <location>
        <begin position="118"/>
        <end position="187"/>
    </location>
</feature>
<dbReference type="PANTHER" id="PTHR23236:SF11">
    <property type="entry name" value="EUKARYOTIC TRANSLATION INITIATION FACTOR 4H"/>
    <property type="match status" value="1"/>
</dbReference>
<dbReference type="Ensembl" id="ENSCHIT00010044163.1">
    <property type="protein sequence ID" value="ENSCHIP00010031393.1"/>
    <property type="gene ID" value="ENSCHIG00010023222.1"/>
</dbReference>
<dbReference type="InterPro" id="IPR012677">
    <property type="entry name" value="Nucleotide-bd_a/b_plait_sf"/>
</dbReference>
<accession>A0A8C2XY75</accession>
<protein>
    <recommendedName>
        <fullName evidence="2">Eukaryotic translation initiation factor 4H</fullName>
    </recommendedName>
</protein>
<dbReference type="FunFam" id="3.30.70.330:FF:000115">
    <property type="entry name" value="eukaryotic translation initiation factor 4H"/>
    <property type="match status" value="1"/>
</dbReference>
<dbReference type="InterPro" id="IPR000504">
    <property type="entry name" value="RRM_dom"/>
</dbReference>
<proteinExistence type="predicted"/>
<keyword evidence="4" id="KW-0963">Cytoplasm</keyword>
<keyword evidence="8" id="KW-0648">Protein biosynthesis</keyword>
<dbReference type="GO" id="GO:0048471">
    <property type="term" value="C:perinuclear region of cytoplasm"/>
    <property type="evidence" value="ECO:0007669"/>
    <property type="project" value="UniProtKB-SubCell"/>
</dbReference>
<dbReference type="Gene3D" id="3.30.70.330">
    <property type="match status" value="1"/>
</dbReference>
<evidence type="ECO:0000256" key="3">
    <source>
        <dbReference type="ARBA" id="ARBA00022481"/>
    </source>
</evidence>
<evidence type="ECO:0000256" key="2">
    <source>
        <dbReference type="ARBA" id="ARBA00013856"/>
    </source>
</evidence>
<keyword evidence="7 11" id="KW-0694">RNA-binding</keyword>
<evidence type="ECO:0000256" key="7">
    <source>
        <dbReference type="ARBA" id="ARBA00022884"/>
    </source>
</evidence>
<dbReference type="GO" id="GO:0003723">
    <property type="term" value="F:RNA binding"/>
    <property type="evidence" value="ECO:0007669"/>
    <property type="project" value="UniProtKB-UniRule"/>
</dbReference>
<comment type="subcellular location">
    <subcellularLocation>
        <location evidence="1">Cytoplasm</location>
        <location evidence="1">Perinuclear region</location>
    </subcellularLocation>
</comment>
<dbReference type="PANTHER" id="PTHR23236">
    <property type="entry name" value="EUKARYOTIC TRANSLATION INITIATION FACTOR 4B/4H"/>
    <property type="match status" value="1"/>
</dbReference>
<dbReference type="AlphaFoldDB" id="A0A8C2XY75"/>
<feature type="compositionally biased region" description="Basic and acidic residues" evidence="12">
    <location>
        <begin position="128"/>
        <end position="140"/>
    </location>
</feature>
<evidence type="ECO:0000256" key="10">
    <source>
        <dbReference type="ARBA" id="ARBA00025462"/>
    </source>
</evidence>
<keyword evidence="6" id="KW-0597">Phosphoprotein</keyword>
<evidence type="ECO:0000313" key="14">
    <source>
        <dbReference type="Ensembl" id="ENSCHIP00010031393.1"/>
    </source>
</evidence>
<dbReference type="InterPro" id="IPR034229">
    <property type="entry name" value="eIF4H_RRM"/>
</dbReference>
<feature type="region of interest" description="Disordered" evidence="12">
    <location>
        <begin position="1"/>
        <end position="38"/>
    </location>
</feature>
<name>A0A8C2XY75_CAPHI</name>
<reference evidence="14" key="2">
    <citation type="submission" date="2025-08" db="UniProtKB">
        <authorList>
            <consortium name="Ensembl"/>
        </authorList>
    </citation>
    <scope>IDENTIFICATION</scope>
</reference>